<dbReference type="EMBL" id="BFAA01001523">
    <property type="protein sequence ID" value="GCB66749.1"/>
    <property type="molecule type" value="Genomic_DNA"/>
</dbReference>
<protein>
    <submittedName>
        <fullName evidence="1">Uncharacterized protein</fullName>
    </submittedName>
</protein>
<accession>A0A401P0V5</accession>
<keyword evidence="2" id="KW-1185">Reference proteome</keyword>
<reference evidence="1 2" key="1">
    <citation type="journal article" date="2018" name="Nat. Ecol. Evol.">
        <title>Shark genomes provide insights into elasmobranch evolution and the origin of vertebrates.</title>
        <authorList>
            <person name="Hara Y"/>
            <person name="Yamaguchi K"/>
            <person name="Onimaru K"/>
            <person name="Kadota M"/>
            <person name="Koyanagi M"/>
            <person name="Keeley SD"/>
            <person name="Tatsumi K"/>
            <person name="Tanaka K"/>
            <person name="Motone F"/>
            <person name="Kageyama Y"/>
            <person name="Nozu R"/>
            <person name="Adachi N"/>
            <person name="Nishimura O"/>
            <person name="Nakagawa R"/>
            <person name="Tanegashima C"/>
            <person name="Kiyatake I"/>
            <person name="Matsumoto R"/>
            <person name="Murakumo K"/>
            <person name="Nishida K"/>
            <person name="Terakita A"/>
            <person name="Kuratani S"/>
            <person name="Sato K"/>
            <person name="Hyodo S Kuraku.S."/>
        </authorList>
    </citation>
    <scope>NUCLEOTIDE SEQUENCE [LARGE SCALE GENOMIC DNA]</scope>
</reference>
<evidence type="ECO:0000313" key="2">
    <source>
        <dbReference type="Proteomes" id="UP000288216"/>
    </source>
</evidence>
<comment type="caution">
    <text evidence="1">The sequence shown here is derived from an EMBL/GenBank/DDBJ whole genome shotgun (WGS) entry which is preliminary data.</text>
</comment>
<proteinExistence type="predicted"/>
<evidence type="ECO:0000313" key="1">
    <source>
        <dbReference type="EMBL" id="GCB66749.1"/>
    </source>
</evidence>
<dbReference type="AlphaFoldDB" id="A0A401P0V5"/>
<name>A0A401P0V5_SCYTO</name>
<dbReference type="Proteomes" id="UP000288216">
    <property type="component" value="Unassembled WGS sequence"/>
</dbReference>
<gene>
    <name evidence="1" type="ORF">scyTo_0005021</name>
</gene>
<sequence>MLLGPPVYRLLMMAMQVQYALMPLWNILANTVEHNKVSQFGIVERQHRPVDNAMHCDSSGTGRLRFIFTKHLNWLISKEPVIT</sequence>
<organism evidence="1 2">
    <name type="scientific">Scyliorhinus torazame</name>
    <name type="common">Cloudy catshark</name>
    <name type="synonym">Catulus torazame</name>
    <dbReference type="NCBI Taxonomy" id="75743"/>
    <lineage>
        <taxon>Eukaryota</taxon>
        <taxon>Metazoa</taxon>
        <taxon>Chordata</taxon>
        <taxon>Craniata</taxon>
        <taxon>Vertebrata</taxon>
        <taxon>Chondrichthyes</taxon>
        <taxon>Elasmobranchii</taxon>
        <taxon>Galeomorphii</taxon>
        <taxon>Galeoidea</taxon>
        <taxon>Carcharhiniformes</taxon>
        <taxon>Scyliorhinidae</taxon>
        <taxon>Scyliorhinus</taxon>
    </lineage>
</organism>